<feature type="compositionally biased region" description="Polar residues" evidence="1">
    <location>
        <begin position="211"/>
        <end position="225"/>
    </location>
</feature>
<evidence type="ECO:0000256" key="1">
    <source>
        <dbReference type="SAM" id="MobiDB-lite"/>
    </source>
</evidence>
<reference evidence="2" key="1">
    <citation type="journal article" date="2020" name="Stud. Mycol.">
        <title>101 Dothideomycetes genomes: a test case for predicting lifestyles and emergence of pathogens.</title>
        <authorList>
            <person name="Haridas S."/>
            <person name="Albert R."/>
            <person name="Binder M."/>
            <person name="Bloem J."/>
            <person name="Labutti K."/>
            <person name="Salamov A."/>
            <person name="Andreopoulos B."/>
            <person name="Baker S."/>
            <person name="Barry K."/>
            <person name="Bills G."/>
            <person name="Bluhm B."/>
            <person name="Cannon C."/>
            <person name="Castanera R."/>
            <person name="Culley D."/>
            <person name="Daum C."/>
            <person name="Ezra D."/>
            <person name="Gonzalez J."/>
            <person name="Henrissat B."/>
            <person name="Kuo A."/>
            <person name="Liang C."/>
            <person name="Lipzen A."/>
            <person name="Lutzoni F."/>
            <person name="Magnuson J."/>
            <person name="Mondo S."/>
            <person name="Nolan M."/>
            <person name="Ohm R."/>
            <person name="Pangilinan J."/>
            <person name="Park H.-J."/>
            <person name="Ramirez L."/>
            <person name="Alfaro M."/>
            <person name="Sun H."/>
            <person name="Tritt A."/>
            <person name="Yoshinaga Y."/>
            <person name="Zwiers L.-H."/>
            <person name="Turgeon B."/>
            <person name="Goodwin S."/>
            <person name="Spatafora J."/>
            <person name="Crous P."/>
            <person name="Grigoriev I."/>
        </authorList>
    </citation>
    <scope>NUCLEOTIDE SEQUENCE</scope>
    <source>
        <strain evidence="2">CBS 207.26</strain>
    </source>
</reference>
<proteinExistence type="predicted"/>
<accession>A0A6A6EF43</accession>
<dbReference type="EMBL" id="ML994622">
    <property type="protein sequence ID" value="KAF2188770.1"/>
    <property type="molecule type" value="Genomic_DNA"/>
</dbReference>
<dbReference type="OrthoDB" id="3782625at2759"/>
<dbReference type="Proteomes" id="UP000800200">
    <property type="component" value="Unassembled WGS sequence"/>
</dbReference>
<keyword evidence="3" id="KW-1185">Reference proteome</keyword>
<organism evidence="2 3">
    <name type="scientific">Zopfia rhizophila CBS 207.26</name>
    <dbReference type="NCBI Taxonomy" id="1314779"/>
    <lineage>
        <taxon>Eukaryota</taxon>
        <taxon>Fungi</taxon>
        <taxon>Dikarya</taxon>
        <taxon>Ascomycota</taxon>
        <taxon>Pezizomycotina</taxon>
        <taxon>Dothideomycetes</taxon>
        <taxon>Dothideomycetes incertae sedis</taxon>
        <taxon>Zopfiaceae</taxon>
        <taxon>Zopfia</taxon>
    </lineage>
</organism>
<gene>
    <name evidence="2" type="ORF">K469DRAFT_70544</name>
</gene>
<name>A0A6A6EF43_9PEZI</name>
<protein>
    <submittedName>
        <fullName evidence="2">Uncharacterized protein</fullName>
    </submittedName>
</protein>
<sequence>MSQSKPKAPSRLQDSATGWKQITDTARRLKFQKELARSQSERVRKAVELVAKRGLSEKPQKLQRFLDRVLEISPDYFLLCAITLSQNVVTYTKGAVLDDLLDTIATNKENGEIIRLDIRSYAVEFNVPGAVQLTRQNETLSAPQEAGQRDGTVAEVAMSDAHNPQDEPDGNVGSPSHTQEQEAFENASRGGIDNISDKPMCDAIRGVAPDSGSTNETPPNETNPDFATAQRAVATFEGVIFFAAQSISGLKEREAWISSCLNHLHLLKLLSCINEGERRGTKRKRGAGQEDQSNASDGRNRVIRARSIETTEAPAAVKLQARNTLSPDSSLSQPLIGPMYQRGATEEASPGTANFRAVPQAQNASQVEASDMNMALTAVVAKLESILGGYLFEGVKESRIRHREKDRRSMTFTDAVRLHLAYEEGEDFKLEVWLCSSIGKAISEANKRSVKDLRNMLGEYLFEAMKASNRRKEEERMGMSACTGAVDVSFPSGEDSSDDSKLEVILNFERGWNIWAEVFPS</sequence>
<feature type="region of interest" description="Disordered" evidence="1">
    <location>
        <begin position="161"/>
        <end position="225"/>
    </location>
</feature>
<evidence type="ECO:0000313" key="2">
    <source>
        <dbReference type="EMBL" id="KAF2188770.1"/>
    </source>
</evidence>
<dbReference type="AlphaFoldDB" id="A0A6A6EF43"/>
<feature type="region of interest" description="Disordered" evidence="1">
    <location>
        <begin position="277"/>
        <end position="302"/>
    </location>
</feature>
<evidence type="ECO:0000313" key="3">
    <source>
        <dbReference type="Proteomes" id="UP000800200"/>
    </source>
</evidence>